<sequence>MCSSGSGKARWLSSRSTRACRWELHTSVRPALEALVSGARLTFGDLAERSGLTMEQVAALATELVSKDAAAVSHR</sequence>
<dbReference type="Proteomes" id="UP000608522">
    <property type="component" value="Unassembled WGS sequence"/>
</dbReference>
<dbReference type="RefSeq" id="WP_252308499.1">
    <property type="nucleotide sequence ID" value="NZ_BAAATO010000056.1"/>
</dbReference>
<name>A0ABQ3TQ36_9ACTN</name>
<dbReference type="EMBL" id="BNED01000005">
    <property type="protein sequence ID" value="GHI82542.1"/>
    <property type="molecule type" value="Genomic_DNA"/>
</dbReference>
<protein>
    <submittedName>
        <fullName evidence="2">Uncharacterized protein</fullName>
    </submittedName>
</protein>
<comment type="caution">
    <text evidence="2">The sequence shown here is derived from an EMBL/GenBank/DDBJ whole genome shotgun (WGS) entry which is preliminary data.</text>
</comment>
<gene>
    <name evidence="1" type="ORF">Sspor_05490</name>
    <name evidence="2" type="ORF">Sspor_81030</name>
</gene>
<keyword evidence="3" id="KW-1185">Reference proteome</keyword>
<proteinExistence type="predicted"/>
<reference evidence="3" key="1">
    <citation type="submission" date="2023-07" db="EMBL/GenBank/DDBJ databases">
        <title>Whole genome shotgun sequence of Streptomyces spororaveus NBRC 15456.</title>
        <authorList>
            <person name="Komaki H."/>
            <person name="Tamura T."/>
        </authorList>
    </citation>
    <scope>NUCLEOTIDE SEQUENCE [LARGE SCALE GENOMIC DNA]</scope>
    <source>
        <strain evidence="1 3">NBRC 15456</strain>
    </source>
</reference>
<reference evidence="2" key="2">
    <citation type="submission" date="2024-05" db="EMBL/GenBank/DDBJ databases">
        <title>Whole genome shotgun sequence of Streptomyces spororaveus NBRC 15456.</title>
        <authorList>
            <person name="Komaki H."/>
            <person name="Tamura T."/>
        </authorList>
    </citation>
    <scope>NUCLEOTIDE SEQUENCE</scope>
    <source>
        <strain evidence="2">NBRC 15456</strain>
    </source>
</reference>
<organism evidence="2 3">
    <name type="scientific">Streptomyces spororaveus</name>
    <dbReference type="NCBI Taxonomy" id="284039"/>
    <lineage>
        <taxon>Bacteria</taxon>
        <taxon>Bacillati</taxon>
        <taxon>Actinomycetota</taxon>
        <taxon>Actinomycetes</taxon>
        <taxon>Kitasatosporales</taxon>
        <taxon>Streptomycetaceae</taxon>
        <taxon>Streptomyces</taxon>
    </lineage>
</organism>
<accession>A0ABQ3TQ36</accession>
<evidence type="ECO:0000313" key="2">
    <source>
        <dbReference type="EMBL" id="GHI82542.1"/>
    </source>
</evidence>
<dbReference type="EMBL" id="BNED01000003">
    <property type="protein sequence ID" value="GHI74988.1"/>
    <property type="molecule type" value="Genomic_DNA"/>
</dbReference>
<evidence type="ECO:0000313" key="3">
    <source>
        <dbReference type="Proteomes" id="UP000608522"/>
    </source>
</evidence>
<evidence type="ECO:0000313" key="1">
    <source>
        <dbReference type="EMBL" id="GHI74988.1"/>
    </source>
</evidence>